<dbReference type="EMBL" id="AATP01000002">
    <property type="protein sequence ID" value="EAU41673.1"/>
    <property type="molecule type" value="Genomic_DNA"/>
</dbReference>
<protein>
    <submittedName>
        <fullName evidence="3">Universal stress protein family protein</fullName>
    </submittedName>
</protein>
<sequence length="146" mass="15688">MYGTILVPVDGSDQSKRALRTAIEMAKTFGARLLTLCVYRHHSPLEASLSMVKPKLLERPDDALKAYASDIAGDARDEAIREGLGDARAYAKRGQPSRAIVEFAEDHKADLIVLGARGTGDIGGYLLGSVSYKVTSLASIPCLVVR</sequence>
<comment type="caution">
    <text evidence="3">The sequence shown here is derived from an EMBL/GenBank/DDBJ whole genome shotgun (WGS) entry which is preliminary data.</text>
</comment>
<dbReference type="CDD" id="cd00293">
    <property type="entry name" value="USP-like"/>
    <property type="match status" value="1"/>
</dbReference>
<dbReference type="PRINTS" id="PR01438">
    <property type="entry name" value="UNVRSLSTRESS"/>
</dbReference>
<gene>
    <name evidence="3" type="ORF">FP2506_14609</name>
</gene>
<accession>Q0G408</accession>
<dbReference type="RefSeq" id="WP_007068046.1">
    <property type="nucleotide sequence ID" value="NZ_DS022272.1"/>
</dbReference>
<evidence type="ECO:0000313" key="3">
    <source>
        <dbReference type="EMBL" id="EAU41673.1"/>
    </source>
</evidence>
<dbReference type="STRING" id="217511.GCA_001463845_02967"/>
<feature type="domain" description="UspA" evidence="2">
    <location>
        <begin position="1"/>
        <end position="146"/>
    </location>
</feature>
<dbReference type="Pfam" id="PF00582">
    <property type="entry name" value="Usp"/>
    <property type="match status" value="1"/>
</dbReference>
<dbReference type="eggNOG" id="COG0589">
    <property type="taxonomic scope" value="Bacteria"/>
</dbReference>
<dbReference type="AlphaFoldDB" id="Q0G408"/>
<dbReference type="InterPro" id="IPR014729">
    <property type="entry name" value="Rossmann-like_a/b/a_fold"/>
</dbReference>
<dbReference type="PANTHER" id="PTHR46268:SF6">
    <property type="entry name" value="UNIVERSAL STRESS PROTEIN UP12"/>
    <property type="match status" value="1"/>
</dbReference>
<dbReference type="Gene3D" id="3.40.50.620">
    <property type="entry name" value="HUPs"/>
    <property type="match status" value="1"/>
</dbReference>
<reference evidence="3 4" key="1">
    <citation type="journal article" date="2010" name="J. Bacteriol.">
        <title>Genome sequence of Fulvimarina pelagi HTCC2506T, a Mn(II)-oxidizing alphaproteobacterium possessing an aerobic anoxygenic photosynthetic gene cluster and Xanthorhodopsin.</title>
        <authorList>
            <person name="Kang I."/>
            <person name="Oh H.M."/>
            <person name="Lim S.I."/>
            <person name="Ferriera S."/>
            <person name="Giovannoni S.J."/>
            <person name="Cho J.C."/>
        </authorList>
    </citation>
    <scope>NUCLEOTIDE SEQUENCE [LARGE SCALE GENOMIC DNA]</scope>
    <source>
        <strain evidence="3 4">HTCC2506</strain>
    </source>
</reference>
<comment type="similarity">
    <text evidence="1">Belongs to the universal stress protein A family.</text>
</comment>
<dbReference type="SUPFAM" id="SSF52402">
    <property type="entry name" value="Adenine nucleotide alpha hydrolases-like"/>
    <property type="match status" value="1"/>
</dbReference>
<evidence type="ECO:0000313" key="4">
    <source>
        <dbReference type="Proteomes" id="UP000004310"/>
    </source>
</evidence>
<evidence type="ECO:0000259" key="2">
    <source>
        <dbReference type="Pfam" id="PF00582"/>
    </source>
</evidence>
<organism evidence="3 4">
    <name type="scientific">Fulvimarina pelagi HTCC2506</name>
    <dbReference type="NCBI Taxonomy" id="314231"/>
    <lineage>
        <taxon>Bacteria</taxon>
        <taxon>Pseudomonadati</taxon>
        <taxon>Pseudomonadota</taxon>
        <taxon>Alphaproteobacteria</taxon>
        <taxon>Hyphomicrobiales</taxon>
        <taxon>Aurantimonadaceae</taxon>
        <taxon>Fulvimarina</taxon>
    </lineage>
</organism>
<evidence type="ECO:0000256" key="1">
    <source>
        <dbReference type="ARBA" id="ARBA00008791"/>
    </source>
</evidence>
<dbReference type="InterPro" id="IPR006015">
    <property type="entry name" value="Universal_stress_UspA"/>
</dbReference>
<dbReference type="InterPro" id="IPR006016">
    <property type="entry name" value="UspA"/>
</dbReference>
<dbReference type="PANTHER" id="PTHR46268">
    <property type="entry name" value="STRESS RESPONSE PROTEIN NHAX"/>
    <property type="match status" value="1"/>
</dbReference>
<keyword evidence="4" id="KW-1185">Reference proteome</keyword>
<dbReference type="Proteomes" id="UP000004310">
    <property type="component" value="Unassembled WGS sequence"/>
</dbReference>
<name>Q0G408_9HYPH</name>
<dbReference type="HOGENOM" id="CLU_049301_16_2_5"/>
<proteinExistence type="inferred from homology"/>